<sequence length="419" mass="44903">MLSVRHADQPEVHMHDSQAPNRRQPGVLQAVLGVTGISVASFALALVGAAGVLSAVMAKTIVTPPTKREDDTRVFAVDFYGGTVTLQRHRDSVLPGDYSFFFSAGAGHARVGEIITRTATTVTRRLLGVDYGDLAAARRGRFSGWLYTGPADLGVEWSDVTIPTPVGPAPAWLIPADAAAPAGAAPGRPWVIQVHGRAVRREEALRAVPVFRAAGYASLLVSYRNDGDAPASSDGRYGLGDTEWPDVAAAIDYAAARGATSIVLMGWSMGGAVVLQALTRERHADLIVGVVLDSPVIDWADVVAAQAIDRRLPRSIARGAMLLMGSRWGARVTGQAAPIDFGRLDFVSRAGDLHRPVLLLHSYDDGFVPATGSRRLANRRPDIVTFVDFAEARHTKLWNYDPTRWNAEIGAWLARLPAV</sequence>
<organism evidence="4 5">
    <name type="scientific">Cryobacterium ruanii</name>
    <dbReference type="NCBI Taxonomy" id="1259197"/>
    <lineage>
        <taxon>Bacteria</taxon>
        <taxon>Bacillati</taxon>
        <taxon>Actinomycetota</taxon>
        <taxon>Actinomycetes</taxon>
        <taxon>Micrococcales</taxon>
        <taxon>Microbacteriaceae</taxon>
        <taxon>Cryobacterium</taxon>
    </lineage>
</organism>
<dbReference type="AlphaFoldDB" id="A0A4R9AR46"/>
<feature type="transmembrane region" description="Helical" evidence="2">
    <location>
        <begin position="30"/>
        <end position="58"/>
    </location>
</feature>
<feature type="region of interest" description="Disordered" evidence="1">
    <location>
        <begin position="1"/>
        <end position="21"/>
    </location>
</feature>
<dbReference type="InterPro" id="IPR001375">
    <property type="entry name" value="Peptidase_S9_cat"/>
</dbReference>
<dbReference type="Gene3D" id="3.40.50.1820">
    <property type="entry name" value="alpha/beta hydrolase"/>
    <property type="match status" value="1"/>
</dbReference>
<dbReference type="InterPro" id="IPR052920">
    <property type="entry name" value="DNA-binding_regulatory"/>
</dbReference>
<evidence type="ECO:0000256" key="1">
    <source>
        <dbReference type="SAM" id="MobiDB-lite"/>
    </source>
</evidence>
<dbReference type="InterPro" id="IPR029058">
    <property type="entry name" value="AB_hydrolase_fold"/>
</dbReference>
<keyword evidence="2" id="KW-0812">Transmembrane</keyword>
<name>A0A4R9AR46_9MICO</name>
<feature type="compositionally biased region" description="Basic and acidic residues" evidence="1">
    <location>
        <begin position="1"/>
        <end position="16"/>
    </location>
</feature>
<dbReference type="RefSeq" id="WP_134554907.1">
    <property type="nucleotide sequence ID" value="NZ_SOHK01000007.1"/>
</dbReference>
<protein>
    <submittedName>
        <fullName evidence="4">Alpha/beta fold hydrolase</fullName>
    </submittedName>
</protein>
<dbReference type="GO" id="GO:0006508">
    <property type="term" value="P:proteolysis"/>
    <property type="evidence" value="ECO:0007669"/>
    <property type="project" value="InterPro"/>
</dbReference>
<evidence type="ECO:0000313" key="4">
    <source>
        <dbReference type="EMBL" id="TFD68005.1"/>
    </source>
</evidence>
<accession>A0A4R9AR46</accession>
<dbReference type="EMBL" id="SOHK01000007">
    <property type="protein sequence ID" value="TFD68005.1"/>
    <property type="molecule type" value="Genomic_DNA"/>
</dbReference>
<evidence type="ECO:0000256" key="2">
    <source>
        <dbReference type="SAM" id="Phobius"/>
    </source>
</evidence>
<dbReference type="Proteomes" id="UP000298154">
    <property type="component" value="Unassembled WGS sequence"/>
</dbReference>
<keyword evidence="2" id="KW-1133">Transmembrane helix</keyword>
<dbReference type="Pfam" id="PF00326">
    <property type="entry name" value="Peptidase_S9"/>
    <property type="match status" value="1"/>
</dbReference>
<feature type="domain" description="Peptidase S9 prolyl oligopeptidase catalytic" evidence="3">
    <location>
        <begin position="211"/>
        <end position="378"/>
    </location>
</feature>
<gene>
    <name evidence="4" type="ORF">E3T47_05275</name>
</gene>
<proteinExistence type="predicted"/>
<dbReference type="GO" id="GO:0008236">
    <property type="term" value="F:serine-type peptidase activity"/>
    <property type="evidence" value="ECO:0007669"/>
    <property type="project" value="InterPro"/>
</dbReference>
<dbReference type="PANTHER" id="PTHR43358:SF4">
    <property type="entry name" value="ALPHA_BETA HYDROLASE FOLD-1 DOMAIN-CONTAINING PROTEIN"/>
    <property type="match status" value="1"/>
</dbReference>
<evidence type="ECO:0000313" key="5">
    <source>
        <dbReference type="Proteomes" id="UP000298154"/>
    </source>
</evidence>
<reference evidence="4 5" key="1">
    <citation type="submission" date="2019-03" db="EMBL/GenBank/DDBJ databases">
        <title>Genomics of glacier-inhabiting Cryobacterium strains.</title>
        <authorList>
            <person name="Liu Q."/>
            <person name="Xin Y.-H."/>
        </authorList>
    </citation>
    <scope>NUCLEOTIDE SEQUENCE [LARGE SCALE GENOMIC DNA]</scope>
    <source>
        <strain evidence="4 5">Sr36</strain>
    </source>
</reference>
<dbReference type="SUPFAM" id="SSF53474">
    <property type="entry name" value="alpha/beta-Hydrolases"/>
    <property type="match status" value="1"/>
</dbReference>
<comment type="caution">
    <text evidence="4">The sequence shown here is derived from an EMBL/GenBank/DDBJ whole genome shotgun (WGS) entry which is preliminary data.</text>
</comment>
<keyword evidence="2" id="KW-0472">Membrane</keyword>
<keyword evidence="5" id="KW-1185">Reference proteome</keyword>
<keyword evidence="4" id="KW-0378">Hydrolase</keyword>
<dbReference type="OrthoDB" id="8111537at2"/>
<dbReference type="PANTHER" id="PTHR43358">
    <property type="entry name" value="ALPHA/BETA-HYDROLASE"/>
    <property type="match status" value="1"/>
</dbReference>
<evidence type="ECO:0000259" key="3">
    <source>
        <dbReference type="Pfam" id="PF00326"/>
    </source>
</evidence>